<sequence length="455" mass="47464">KTAQTSTASTTGLTTLPATSGGTTTVITFVTPSPTGGLITQTSTASTTGLTTLPATSGGTTTVVTFITPPGGLTTQTSTASTTGLTTLPATSGGTTTVVTFVTPSACPTPSCTPGLTWAYYKLQRGSTWSPGFIPENGDSTVNGPYKNGNPELSIQGQTPARSGITTQLGFSTQSLNPSIYGVNLGQTDFQFSVVNHFGYFYPRITGNYTLSLSQVDDAVAVWVGESAVSGYTSSNAILTASSLYTATGPNGGSSSLVGSFTANSCQIIPFRLLYTNAQSSGNFVFTMVDPLGQVVVSSTQSVSNNQLVNNCWFTSSLLFPANSEATVMPCLSDQELRALHDRIQQLEAELKEAQNDVAIVESNLKTARKSDPNAGNPGVANDALKEGESRLTMIETDRGRFVKWTTGPVLFPAAEFAEKMGTDAESLWAANGPGSSEASNTDENSNKQDGWELV</sequence>
<gene>
    <name evidence="4" type="ORF">FMEXI_12263</name>
</gene>
<dbReference type="Gene3D" id="2.60.120.1560">
    <property type="match status" value="1"/>
</dbReference>
<dbReference type="Pfam" id="PF10528">
    <property type="entry name" value="GLEYA"/>
    <property type="match status" value="1"/>
</dbReference>
<protein>
    <submittedName>
        <fullName evidence="4">Cell surface glycoprotein</fullName>
    </submittedName>
</protein>
<feature type="domain" description="PA14" evidence="3">
    <location>
        <begin position="137"/>
        <end position="302"/>
    </location>
</feature>
<dbReference type="PROSITE" id="PS51820">
    <property type="entry name" value="PA14"/>
    <property type="match status" value="1"/>
</dbReference>
<keyword evidence="1" id="KW-0175">Coiled coil</keyword>
<accession>A0A8H5IAH0</accession>
<feature type="region of interest" description="Disordered" evidence="2">
    <location>
        <begin position="425"/>
        <end position="455"/>
    </location>
</feature>
<keyword evidence="5" id="KW-1185">Reference proteome</keyword>
<proteinExistence type="predicted"/>
<evidence type="ECO:0000313" key="4">
    <source>
        <dbReference type="EMBL" id="KAF5532664.1"/>
    </source>
</evidence>
<evidence type="ECO:0000256" key="1">
    <source>
        <dbReference type="SAM" id="Coils"/>
    </source>
</evidence>
<comment type="caution">
    <text evidence="4">The sequence shown here is derived from an EMBL/GenBank/DDBJ whole genome shotgun (WGS) entry which is preliminary data.</text>
</comment>
<feature type="coiled-coil region" evidence="1">
    <location>
        <begin position="337"/>
        <end position="371"/>
    </location>
</feature>
<reference evidence="4 5" key="1">
    <citation type="submission" date="2020-05" db="EMBL/GenBank/DDBJ databases">
        <title>Identification and distribution of gene clusters putatively required for synthesis of sphingolipid metabolism inhibitors in phylogenetically diverse species of the filamentous fungus Fusarium.</title>
        <authorList>
            <person name="Kim H.-S."/>
            <person name="Busman M."/>
            <person name="Brown D.W."/>
            <person name="Divon H."/>
            <person name="Uhlig S."/>
            <person name="Proctor R.H."/>
        </authorList>
    </citation>
    <scope>NUCLEOTIDE SEQUENCE [LARGE SCALE GENOMIC DNA]</scope>
    <source>
        <strain evidence="4 5">NRRL 53147</strain>
    </source>
</reference>
<feature type="non-terminal residue" evidence="4">
    <location>
        <position position="1"/>
    </location>
</feature>
<feature type="compositionally biased region" description="Basic and acidic residues" evidence="2">
    <location>
        <begin position="445"/>
        <end position="455"/>
    </location>
</feature>
<dbReference type="InterPro" id="IPR037524">
    <property type="entry name" value="PA14/GLEYA"/>
</dbReference>
<dbReference type="EMBL" id="JAAOAM010000359">
    <property type="protein sequence ID" value="KAF5532664.1"/>
    <property type="molecule type" value="Genomic_DNA"/>
</dbReference>
<organism evidence="4 5">
    <name type="scientific">Fusarium mexicanum</name>
    <dbReference type="NCBI Taxonomy" id="751941"/>
    <lineage>
        <taxon>Eukaryota</taxon>
        <taxon>Fungi</taxon>
        <taxon>Dikarya</taxon>
        <taxon>Ascomycota</taxon>
        <taxon>Pezizomycotina</taxon>
        <taxon>Sordariomycetes</taxon>
        <taxon>Hypocreomycetidae</taxon>
        <taxon>Hypocreales</taxon>
        <taxon>Nectriaceae</taxon>
        <taxon>Fusarium</taxon>
        <taxon>Fusarium fujikuroi species complex</taxon>
    </lineage>
</organism>
<dbReference type="Proteomes" id="UP000522262">
    <property type="component" value="Unassembled WGS sequence"/>
</dbReference>
<evidence type="ECO:0000313" key="5">
    <source>
        <dbReference type="Proteomes" id="UP000522262"/>
    </source>
</evidence>
<evidence type="ECO:0000259" key="3">
    <source>
        <dbReference type="PROSITE" id="PS51820"/>
    </source>
</evidence>
<dbReference type="AlphaFoldDB" id="A0A8H5IAH0"/>
<name>A0A8H5IAH0_9HYPO</name>
<dbReference type="InterPro" id="IPR018871">
    <property type="entry name" value="GLEYA_adhesin_domain"/>
</dbReference>
<evidence type="ECO:0000256" key="2">
    <source>
        <dbReference type="SAM" id="MobiDB-lite"/>
    </source>
</evidence>
<feature type="compositionally biased region" description="Polar residues" evidence="2">
    <location>
        <begin position="434"/>
        <end position="444"/>
    </location>
</feature>